<feature type="transmembrane region" description="Helical" evidence="9">
    <location>
        <begin position="30"/>
        <end position="47"/>
    </location>
</feature>
<evidence type="ECO:0000313" key="12">
    <source>
        <dbReference type="Proteomes" id="UP000641514"/>
    </source>
</evidence>
<dbReference type="Gene3D" id="3.30.565.10">
    <property type="entry name" value="Histidine kinase-like ATPase, C-terminal domain"/>
    <property type="match status" value="1"/>
</dbReference>
<feature type="domain" description="Histidine kinase/HSP90-like ATPase" evidence="10">
    <location>
        <begin position="309"/>
        <end position="405"/>
    </location>
</feature>
<dbReference type="SMART" id="SM00387">
    <property type="entry name" value="HATPase_c"/>
    <property type="match status" value="1"/>
</dbReference>
<dbReference type="Gene3D" id="1.20.5.1930">
    <property type="match status" value="1"/>
</dbReference>
<dbReference type="Proteomes" id="UP000641514">
    <property type="component" value="Unassembled WGS sequence"/>
</dbReference>
<gene>
    <name evidence="11" type="ORF">GCM10011410_18410</name>
</gene>
<dbReference type="GO" id="GO:0016020">
    <property type="term" value="C:membrane"/>
    <property type="evidence" value="ECO:0007669"/>
    <property type="project" value="InterPro"/>
</dbReference>
<protein>
    <recommendedName>
        <fullName evidence="2">histidine kinase</fullName>
        <ecNumber evidence="2">2.7.13.3</ecNumber>
    </recommendedName>
</protein>
<dbReference type="CDD" id="cd16917">
    <property type="entry name" value="HATPase_UhpB-NarQ-NarX-like"/>
    <property type="match status" value="1"/>
</dbReference>
<dbReference type="SUPFAM" id="SSF55874">
    <property type="entry name" value="ATPase domain of HSP90 chaperone/DNA topoisomerase II/histidine kinase"/>
    <property type="match status" value="1"/>
</dbReference>
<organism evidence="11 12">
    <name type="scientific">Hoyosella rhizosphaerae</name>
    <dbReference type="NCBI Taxonomy" id="1755582"/>
    <lineage>
        <taxon>Bacteria</taxon>
        <taxon>Bacillati</taxon>
        <taxon>Actinomycetota</taxon>
        <taxon>Actinomycetes</taxon>
        <taxon>Mycobacteriales</taxon>
        <taxon>Hoyosellaceae</taxon>
        <taxon>Hoyosella</taxon>
    </lineage>
</organism>
<keyword evidence="12" id="KW-1185">Reference proteome</keyword>
<name>A0A916UA40_9ACTN</name>
<evidence type="ECO:0000259" key="10">
    <source>
        <dbReference type="SMART" id="SM00387"/>
    </source>
</evidence>
<evidence type="ECO:0000256" key="3">
    <source>
        <dbReference type="ARBA" id="ARBA00022553"/>
    </source>
</evidence>
<keyword evidence="6 11" id="KW-0418">Kinase</keyword>
<keyword evidence="9" id="KW-1133">Transmembrane helix</keyword>
<evidence type="ECO:0000256" key="7">
    <source>
        <dbReference type="ARBA" id="ARBA00022840"/>
    </source>
</evidence>
<reference evidence="11" key="1">
    <citation type="journal article" date="2014" name="Int. J. Syst. Evol. Microbiol.">
        <title>Complete genome sequence of Corynebacterium casei LMG S-19264T (=DSM 44701T), isolated from a smear-ripened cheese.</title>
        <authorList>
            <consortium name="US DOE Joint Genome Institute (JGI-PGF)"/>
            <person name="Walter F."/>
            <person name="Albersmeier A."/>
            <person name="Kalinowski J."/>
            <person name="Ruckert C."/>
        </authorList>
    </citation>
    <scope>NUCLEOTIDE SEQUENCE</scope>
    <source>
        <strain evidence="11">CGMCC 1.15478</strain>
    </source>
</reference>
<keyword evidence="8" id="KW-0902">Two-component regulatory system</keyword>
<keyword evidence="9" id="KW-0472">Membrane</keyword>
<evidence type="ECO:0000256" key="8">
    <source>
        <dbReference type="ARBA" id="ARBA00023012"/>
    </source>
</evidence>
<dbReference type="InterPro" id="IPR011712">
    <property type="entry name" value="Sig_transdc_His_kin_sub3_dim/P"/>
</dbReference>
<dbReference type="InterPro" id="IPR036890">
    <property type="entry name" value="HATPase_C_sf"/>
</dbReference>
<comment type="caution">
    <text evidence="11">The sequence shown here is derived from an EMBL/GenBank/DDBJ whole genome shotgun (WGS) entry which is preliminary data.</text>
</comment>
<dbReference type="Pfam" id="PF23539">
    <property type="entry name" value="DUF7134"/>
    <property type="match status" value="1"/>
</dbReference>
<dbReference type="AlphaFoldDB" id="A0A916UA40"/>
<proteinExistence type="predicted"/>
<evidence type="ECO:0000256" key="4">
    <source>
        <dbReference type="ARBA" id="ARBA00022679"/>
    </source>
</evidence>
<reference evidence="11" key="2">
    <citation type="submission" date="2020-09" db="EMBL/GenBank/DDBJ databases">
        <authorList>
            <person name="Sun Q."/>
            <person name="Zhou Y."/>
        </authorList>
    </citation>
    <scope>NUCLEOTIDE SEQUENCE</scope>
    <source>
        <strain evidence="11">CGMCC 1.15478</strain>
    </source>
</reference>
<keyword evidence="9" id="KW-0812">Transmembrane</keyword>
<dbReference type="GO" id="GO:0046983">
    <property type="term" value="F:protein dimerization activity"/>
    <property type="evidence" value="ECO:0007669"/>
    <property type="project" value="InterPro"/>
</dbReference>
<dbReference type="RefSeq" id="WP_188673544.1">
    <property type="nucleotide sequence ID" value="NZ_BMJH01000002.1"/>
</dbReference>
<dbReference type="GO" id="GO:0000155">
    <property type="term" value="F:phosphorelay sensor kinase activity"/>
    <property type="evidence" value="ECO:0007669"/>
    <property type="project" value="InterPro"/>
</dbReference>
<dbReference type="EMBL" id="BMJH01000002">
    <property type="protein sequence ID" value="GGC66157.1"/>
    <property type="molecule type" value="Genomic_DNA"/>
</dbReference>
<dbReference type="EC" id="2.7.13.3" evidence="2"/>
<keyword evidence="5" id="KW-0547">Nucleotide-binding</keyword>
<evidence type="ECO:0000256" key="9">
    <source>
        <dbReference type="SAM" id="Phobius"/>
    </source>
</evidence>
<dbReference type="GO" id="GO:0005524">
    <property type="term" value="F:ATP binding"/>
    <property type="evidence" value="ECO:0007669"/>
    <property type="project" value="UniProtKB-KW"/>
</dbReference>
<evidence type="ECO:0000256" key="2">
    <source>
        <dbReference type="ARBA" id="ARBA00012438"/>
    </source>
</evidence>
<evidence type="ECO:0000256" key="6">
    <source>
        <dbReference type="ARBA" id="ARBA00022777"/>
    </source>
</evidence>
<evidence type="ECO:0000256" key="1">
    <source>
        <dbReference type="ARBA" id="ARBA00000085"/>
    </source>
</evidence>
<sequence length="405" mass="43192">MNWAPSASTWRRRSGASFVERWFAFTRRHWLGIDIGLAAFVTLFGLFGVLAGASHPIDLVVALGLTIPLAWRRMRPALSGYTVAAFAFLSLAVSDTNPPAAVGVLFALYGLAAYSSPLASRLAYPLAIVGMSLAALAPSMSYERSFGATVINVAFASAVATAVYLSGLVRRYRINEVAGLTERARLLEIEREQETRLAAITERTRIAREMHDIVAHSLTVVIAQADGGRYAAKSDVGAAIDALTQISATGRQALTDMRALLSVLRDDSPRETSSTPQVGDIAALVKEVRRSGLDIAVNTEGEPRELPSGVSLTAYRIVQESLTNVLKHAGPIATVSIDMHWTNDALKLEVVDDGKGIAGILPKAEGVGQGIRGMQERARLYGGVVDAQPTASGGYKVSATLPYSQ</sequence>
<keyword evidence="3" id="KW-0597">Phosphoprotein</keyword>
<dbReference type="Pfam" id="PF02518">
    <property type="entry name" value="HATPase_c"/>
    <property type="match status" value="1"/>
</dbReference>
<keyword evidence="4" id="KW-0808">Transferase</keyword>
<dbReference type="InterPro" id="IPR050482">
    <property type="entry name" value="Sensor_HK_TwoCompSys"/>
</dbReference>
<dbReference type="PANTHER" id="PTHR24421:SF10">
    <property type="entry name" value="NITRATE_NITRITE SENSOR PROTEIN NARQ"/>
    <property type="match status" value="1"/>
</dbReference>
<accession>A0A916UA40</accession>
<feature type="transmembrane region" description="Helical" evidence="9">
    <location>
        <begin position="78"/>
        <end position="94"/>
    </location>
</feature>
<evidence type="ECO:0000256" key="5">
    <source>
        <dbReference type="ARBA" id="ARBA00022741"/>
    </source>
</evidence>
<feature type="transmembrane region" description="Helical" evidence="9">
    <location>
        <begin position="146"/>
        <end position="165"/>
    </location>
</feature>
<dbReference type="InterPro" id="IPR055558">
    <property type="entry name" value="DUF7134"/>
</dbReference>
<dbReference type="Pfam" id="PF07730">
    <property type="entry name" value="HisKA_3"/>
    <property type="match status" value="1"/>
</dbReference>
<feature type="transmembrane region" description="Helical" evidence="9">
    <location>
        <begin position="100"/>
        <end position="115"/>
    </location>
</feature>
<keyword evidence="7" id="KW-0067">ATP-binding</keyword>
<evidence type="ECO:0000313" key="11">
    <source>
        <dbReference type="EMBL" id="GGC66157.1"/>
    </source>
</evidence>
<comment type="catalytic activity">
    <reaction evidence="1">
        <text>ATP + protein L-histidine = ADP + protein N-phospho-L-histidine.</text>
        <dbReference type="EC" id="2.7.13.3"/>
    </reaction>
</comment>
<dbReference type="PANTHER" id="PTHR24421">
    <property type="entry name" value="NITRATE/NITRITE SENSOR PROTEIN NARX-RELATED"/>
    <property type="match status" value="1"/>
</dbReference>
<dbReference type="InterPro" id="IPR003594">
    <property type="entry name" value="HATPase_dom"/>
</dbReference>